<dbReference type="AlphaFoldDB" id="A0A9W4SYN2"/>
<name>A0A9W4SYN2_9GLOM</name>
<dbReference type="CDD" id="cd16448">
    <property type="entry name" value="RING-H2"/>
    <property type="match status" value="1"/>
</dbReference>
<proteinExistence type="predicted"/>
<organism evidence="4 5">
    <name type="scientific">Funneliformis geosporum</name>
    <dbReference type="NCBI Taxonomy" id="1117311"/>
    <lineage>
        <taxon>Eukaryota</taxon>
        <taxon>Fungi</taxon>
        <taxon>Fungi incertae sedis</taxon>
        <taxon>Mucoromycota</taxon>
        <taxon>Glomeromycotina</taxon>
        <taxon>Glomeromycetes</taxon>
        <taxon>Glomerales</taxon>
        <taxon>Glomeraceae</taxon>
        <taxon>Funneliformis</taxon>
    </lineage>
</organism>
<dbReference type="EMBL" id="CAMKVN010004085">
    <property type="protein sequence ID" value="CAI2186324.1"/>
    <property type="molecule type" value="Genomic_DNA"/>
</dbReference>
<feature type="transmembrane region" description="Helical" evidence="2">
    <location>
        <begin position="78"/>
        <end position="99"/>
    </location>
</feature>
<gene>
    <name evidence="4" type="ORF">FWILDA_LOCUS12518</name>
</gene>
<dbReference type="OrthoDB" id="8062037at2759"/>
<dbReference type="InterPro" id="IPR013083">
    <property type="entry name" value="Znf_RING/FYVE/PHD"/>
</dbReference>
<feature type="domain" description="RING-type" evidence="3">
    <location>
        <begin position="139"/>
        <end position="191"/>
    </location>
</feature>
<keyword evidence="1" id="KW-0863">Zinc-finger</keyword>
<evidence type="ECO:0000313" key="4">
    <source>
        <dbReference type="EMBL" id="CAI2186324.1"/>
    </source>
</evidence>
<comment type="caution">
    <text evidence="4">The sequence shown here is derived from an EMBL/GenBank/DDBJ whole genome shotgun (WGS) entry which is preliminary data.</text>
</comment>
<keyword evidence="2" id="KW-0472">Membrane</keyword>
<feature type="non-terminal residue" evidence="4">
    <location>
        <position position="253"/>
    </location>
</feature>
<keyword evidence="2" id="KW-1133">Transmembrane helix</keyword>
<dbReference type="Pfam" id="PF17123">
    <property type="entry name" value="zf-RING_11"/>
    <property type="match status" value="1"/>
</dbReference>
<dbReference type="GO" id="GO:0008270">
    <property type="term" value="F:zinc ion binding"/>
    <property type="evidence" value="ECO:0007669"/>
    <property type="project" value="UniProtKB-KW"/>
</dbReference>
<dbReference type="InterPro" id="IPR001841">
    <property type="entry name" value="Znf_RING"/>
</dbReference>
<keyword evidence="1" id="KW-0862">Zinc</keyword>
<accession>A0A9W4SYN2</accession>
<dbReference type="PROSITE" id="PS50089">
    <property type="entry name" value="ZF_RING_2"/>
    <property type="match status" value="1"/>
</dbReference>
<reference evidence="4" key="1">
    <citation type="submission" date="2022-08" db="EMBL/GenBank/DDBJ databases">
        <authorList>
            <person name="Kallberg Y."/>
            <person name="Tangrot J."/>
            <person name="Rosling A."/>
        </authorList>
    </citation>
    <scope>NUCLEOTIDE SEQUENCE</scope>
    <source>
        <strain evidence="4">Wild A</strain>
    </source>
</reference>
<protein>
    <submittedName>
        <fullName evidence="4">11608_t:CDS:1</fullName>
    </submittedName>
</protein>
<evidence type="ECO:0000256" key="1">
    <source>
        <dbReference type="PROSITE-ProRule" id="PRU00175"/>
    </source>
</evidence>
<keyword evidence="5" id="KW-1185">Reference proteome</keyword>
<keyword evidence="2" id="KW-0812">Transmembrane</keyword>
<evidence type="ECO:0000313" key="5">
    <source>
        <dbReference type="Proteomes" id="UP001153678"/>
    </source>
</evidence>
<evidence type="ECO:0000256" key="2">
    <source>
        <dbReference type="SAM" id="Phobius"/>
    </source>
</evidence>
<evidence type="ECO:0000259" key="3">
    <source>
        <dbReference type="PROSITE" id="PS50089"/>
    </source>
</evidence>
<dbReference type="Gene3D" id="3.30.40.10">
    <property type="entry name" value="Zinc/RING finger domain, C3HC4 (zinc finger)"/>
    <property type="match status" value="1"/>
</dbReference>
<sequence>MANVNAPNVSNAPNVVPNVINAPNVGNVEQLQLSPDLQRVLDSLTLRQRMEYNASNEKVKMLEMILYEQQKSEVNWEIISIAMYAITIVTITLANALYFKSDESMKNFSLIINSVYYEANEIEHSESSDLSEPPEPENCTICLNEVNQAQAYIKFAYGHVFHFKCIMRYIIHDITYTYDIFLRTIICPNCRAIILEVPPKELIRSSNRSENVYPDKRQYNGVIPQPEFSIASRSFHTLNAIQNNVRQINLSRP</sequence>
<dbReference type="SUPFAM" id="SSF57850">
    <property type="entry name" value="RING/U-box"/>
    <property type="match status" value="1"/>
</dbReference>
<keyword evidence="1" id="KW-0479">Metal-binding</keyword>
<dbReference type="Proteomes" id="UP001153678">
    <property type="component" value="Unassembled WGS sequence"/>
</dbReference>